<evidence type="ECO:0000313" key="2">
    <source>
        <dbReference type="EMBL" id="PNP38705.1"/>
    </source>
</evidence>
<organism evidence="2 5">
    <name type="scientific">Trichoderma gamsii</name>
    <dbReference type="NCBI Taxonomy" id="398673"/>
    <lineage>
        <taxon>Eukaryota</taxon>
        <taxon>Fungi</taxon>
        <taxon>Dikarya</taxon>
        <taxon>Ascomycota</taxon>
        <taxon>Pezizomycotina</taxon>
        <taxon>Sordariomycetes</taxon>
        <taxon>Hypocreomycetidae</taxon>
        <taxon>Hypocreales</taxon>
        <taxon>Hypocreaceae</taxon>
        <taxon>Trichoderma</taxon>
    </lineage>
</organism>
<evidence type="ECO:0000313" key="4">
    <source>
        <dbReference type="Proteomes" id="UP000054821"/>
    </source>
</evidence>
<protein>
    <submittedName>
        <fullName evidence="3">Amidohydrolase</fullName>
    </submittedName>
</protein>
<dbReference type="InterPro" id="IPR057744">
    <property type="entry name" value="OTAase-like"/>
</dbReference>
<name>A0A0W7VLJ6_9HYPO</name>
<comment type="caution">
    <text evidence="2">The sequence shown here is derived from an EMBL/GenBank/DDBJ whole genome shotgun (WGS) entry which is preliminary data.</text>
</comment>
<dbReference type="Gene3D" id="2.30.40.10">
    <property type="entry name" value="Urease, subunit C, domain 1"/>
    <property type="match status" value="1"/>
</dbReference>
<dbReference type="Gene3D" id="3.20.20.140">
    <property type="entry name" value="Metal-dependent hydrolases"/>
    <property type="match status" value="1"/>
</dbReference>
<reference evidence="3 4" key="1">
    <citation type="journal article" date="2016" name="Genome Announc.">
        <title>Draft Whole-Genome Sequence of Trichoderma gamsii T6085, a Promising Biocontrol Agent of Fusarium Head Blight on Wheat.</title>
        <authorList>
            <person name="Baroncelli R."/>
            <person name="Zapparata A."/>
            <person name="Piaggeschi G."/>
            <person name="Sarrocco S."/>
            <person name="Vannacci G."/>
        </authorList>
    </citation>
    <scope>NUCLEOTIDE SEQUENCE [LARGE SCALE GENOMIC DNA]</scope>
    <source>
        <strain evidence="3 4">T6085</strain>
    </source>
</reference>
<dbReference type="Proteomes" id="UP000054821">
    <property type="component" value="Unassembled WGS sequence"/>
</dbReference>
<dbReference type="Pfam" id="PF01979">
    <property type="entry name" value="Amidohydro_1"/>
    <property type="match status" value="1"/>
</dbReference>
<dbReference type="CDD" id="cd01299">
    <property type="entry name" value="Met_dep_hydrolase_A"/>
    <property type="match status" value="1"/>
</dbReference>
<dbReference type="EMBL" id="MTYH01000102">
    <property type="protein sequence ID" value="PNP38705.1"/>
    <property type="molecule type" value="Genomic_DNA"/>
</dbReference>
<dbReference type="RefSeq" id="XP_018660349.1">
    <property type="nucleotide sequence ID" value="XM_018806522.1"/>
</dbReference>
<keyword evidence="4" id="KW-1185">Reference proteome</keyword>
<dbReference type="InterPro" id="IPR011059">
    <property type="entry name" value="Metal-dep_hydrolase_composite"/>
</dbReference>
<reference evidence="2 5" key="2">
    <citation type="submission" date="2017-02" db="EMBL/GenBank/DDBJ databases">
        <title>Genomes of Trichoderma spp. with biocontrol activity.</title>
        <authorList>
            <person name="Gardiner D."/>
            <person name="Kazan K."/>
            <person name="Vos C."/>
            <person name="Harvey P."/>
        </authorList>
    </citation>
    <scope>NUCLEOTIDE SEQUENCE [LARGE SCALE GENOMIC DNA]</scope>
    <source>
        <strain evidence="2 5">A5MH</strain>
    </source>
</reference>
<dbReference type="EMBL" id="JPDN02000038">
    <property type="protein sequence ID" value="PON22382.1"/>
    <property type="molecule type" value="Genomic_DNA"/>
</dbReference>
<dbReference type="SUPFAM" id="SSF51556">
    <property type="entry name" value="Metallo-dependent hydrolases"/>
    <property type="match status" value="1"/>
</dbReference>
<keyword evidence="3" id="KW-0378">Hydrolase</keyword>
<dbReference type="SUPFAM" id="SSF51338">
    <property type="entry name" value="Composite domain of metallo-dependent hydrolases"/>
    <property type="match status" value="2"/>
</dbReference>
<evidence type="ECO:0000259" key="1">
    <source>
        <dbReference type="Pfam" id="PF01979"/>
    </source>
</evidence>
<accession>A0A0W7VLJ6</accession>
<dbReference type="Proteomes" id="UP000236546">
    <property type="component" value="Unassembled WGS sequence"/>
</dbReference>
<dbReference type="GeneID" id="29986605"/>
<feature type="domain" description="Amidohydrolase-related" evidence="1">
    <location>
        <begin position="76"/>
        <end position="437"/>
    </location>
</feature>
<dbReference type="STRING" id="398673.A0A0W7VLJ6"/>
<gene>
    <name evidence="3" type="ORF">TGAM01_v208663</name>
    <name evidence="2" type="ORF">TGAMA5MH_09431</name>
</gene>
<evidence type="ECO:0000313" key="5">
    <source>
        <dbReference type="Proteomes" id="UP000236546"/>
    </source>
</evidence>
<dbReference type="PANTHER" id="PTHR43135:SF3">
    <property type="entry name" value="ALPHA-D-RIBOSE 1-METHYLPHOSPHONATE 5-TRIPHOSPHATE DIPHOSPHATASE"/>
    <property type="match status" value="1"/>
</dbReference>
<dbReference type="InterPro" id="IPR006680">
    <property type="entry name" value="Amidohydro-rel"/>
</dbReference>
<reference evidence="3" key="3">
    <citation type="submission" date="2017-08" db="EMBL/GenBank/DDBJ databases">
        <title>Trichoderma gamsii strain T6085, whole genome shotgun sequencing project.</title>
        <authorList>
            <person name="Baroncelli R."/>
        </authorList>
    </citation>
    <scope>NUCLEOTIDE SEQUENCE</scope>
    <source>
        <strain evidence="3">T6085</strain>
    </source>
</reference>
<dbReference type="OrthoDB" id="194468at2759"/>
<dbReference type="InterPro" id="IPR051781">
    <property type="entry name" value="Metallo-dep_Hydrolase"/>
</dbReference>
<proteinExistence type="predicted"/>
<evidence type="ECO:0000313" key="3">
    <source>
        <dbReference type="EMBL" id="PON22382.1"/>
    </source>
</evidence>
<sequence>MRIPVQRLPPSHIASEHPVGESETITLLLAKLLIPGRGEPIHNGLLAIKGSKIEWVGAHADIPAKYKDIKPRHVPVLMPGLWDCHVHFMGLSLTNAESAASAAYLPGFNALAGAISVEDLKMTLMAGYTSVRELGGYGCDLWPGVQDGPLIGPNIYGAVAPLSITGGHADEHSAPIRTVLDAMNYGGSPVSVCDGVDDCIKTVRKMIRRGARCIKVCSTGGVLSLNDKPEDSQFSDEELKAIVDEAARSGRAVAAHAIGKAGILAALRAGVKSIEHGMYLDEEVADLMLEKDAIFVGTQHIVRNLRQDADSLPPLVKRKLLTVYPKAKTSYQMAIKKGVKIALGTDMLSSARASPLAHGNNAKELTYAVELGMTPLQAIESATANGPEVLGGMAPLSGQLKAGYDADIIAVASNPLDDIHVLTDPSNVTHVWKGGKLFKSQPRIPTQAIVSY</sequence>
<dbReference type="GO" id="GO:0016810">
    <property type="term" value="F:hydrolase activity, acting on carbon-nitrogen (but not peptide) bonds"/>
    <property type="evidence" value="ECO:0007669"/>
    <property type="project" value="InterPro"/>
</dbReference>
<dbReference type="InterPro" id="IPR032466">
    <property type="entry name" value="Metal_Hydrolase"/>
</dbReference>
<dbReference type="AlphaFoldDB" id="A0A0W7VLJ6"/>
<dbReference type="PANTHER" id="PTHR43135">
    <property type="entry name" value="ALPHA-D-RIBOSE 1-METHYLPHOSPHONATE 5-TRIPHOSPHATE DIPHOSPHATASE"/>
    <property type="match status" value="1"/>
</dbReference>